<gene>
    <name evidence="3" type="ORF">Cvel_5523</name>
</gene>
<sequence>MLPFLVWALFPGFLILSLRVSGDGSSVVCASPSPSPRLRALRVRNPSAPLVCFARSSAGLDIVCAPRGSVRELSLRALRAVLESSLLVVARPSESTDRLLTLRQQNPLQTQTARRGESFLFVTEDCKTFLPGGQTQTQTEMGARGTAAEVGEVKTATNILQVARMKVERGERICFLCGEGGSVGADWDLPCLRRFLLRLQKEVGGPTRTSILPTASDMGCFVSSAFPLSKEFSLFRLSLSPSDSTSECSRYQTATEGGEGICNHTTADTEMKGPLPDVESDSGLTDQLEGGEMEGKSHDYCAEEVEVADENRNGVLRQKRERERGDGLATSVSDETADEIRRDLQAGRSVFLSLLVPLSAIPSSSRKKKDDGRGKTNKSKKKASKEKTALGKVGGAGEEERRENEEENQEEERLQLNQWKRAVEMLLHVFGIAAEVESPTGPAAGRKAGGLLSVKGGSKGGKKSSAGHLDAALCLCVQEQQVRDPGEKGKGRMSKVEFRGTLESAAAWLRSVRSPFQFCCGNGQGAAQPMELRDRTESDEWKNFEASPRSEGGGRCASVRASREASVLVQLGLMPLPSPSGFSSSFSAGDGGIRGSREAAENEREDAASGTVGNLGKEIGEGEKEGGDSHGGLRELVLREAESEMEMCTGSNGKPLKMREVSRRVAGRLGLKSKEVFRLLLEANSENASP</sequence>
<feature type="region of interest" description="Disordered" evidence="1">
    <location>
        <begin position="363"/>
        <end position="413"/>
    </location>
</feature>
<dbReference type="VEuPathDB" id="CryptoDB:Cvel_5523"/>
<feature type="chain" id="PRO_5005190819" evidence="2">
    <location>
        <begin position="25"/>
        <end position="690"/>
    </location>
</feature>
<dbReference type="EMBL" id="CDMZ01001754">
    <property type="protein sequence ID" value="CEM37089.1"/>
    <property type="molecule type" value="Genomic_DNA"/>
</dbReference>
<reference evidence="3" key="1">
    <citation type="submission" date="2014-11" db="EMBL/GenBank/DDBJ databases">
        <authorList>
            <person name="Otto D Thomas"/>
            <person name="Naeem Raeece"/>
        </authorList>
    </citation>
    <scope>NUCLEOTIDE SEQUENCE</scope>
</reference>
<feature type="signal peptide" evidence="2">
    <location>
        <begin position="1"/>
        <end position="24"/>
    </location>
</feature>
<evidence type="ECO:0000256" key="2">
    <source>
        <dbReference type="SAM" id="SignalP"/>
    </source>
</evidence>
<organism evidence="3">
    <name type="scientific">Chromera velia CCMP2878</name>
    <dbReference type="NCBI Taxonomy" id="1169474"/>
    <lineage>
        <taxon>Eukaryota</taxon>
        <taxon>Sar</taxon>
        <taxon>Alveolata</taxon>
        <taxon>Colpodellida</taxon>
        <taxon>Chromeraceae</taxon>
        <taxon>Chromera</taxon>
    </lineage>
</organism>
<dbReference type="AlphaFoldDB" id="A0A0G4H126"/>
<name>A0A0G4H126_9ALVE</name>
<protein>
    <submittedName>
        <fullName evidence="3">Uncharacterized protein</fullName>
    </submittedName>
</protein>
<feature type="compositionally biased region" description="Basic residues" evidence="1">
    <location>
        <begin position="375"/>
        <end position="384"/>
    </location>
</feature>
<evidence type="ECO:0000256" key="1">
    <source>
        <dbReference type="SAM" id="MobiDB-lite"/>
    </source>
</evidence>
<proteinExistence type="predicted"/>
<feature type="compositionally biased region" description="Basic and acidic residues" evidence="1">
    <location>
        <begin position="618"/>
        <end position="632"/>
    </location>
</feature>
<feature type="region of interest" description="Disordered" evidence="1">
    <location>
        <begin position="312"/>
        <end position="335"/>
    </location>
</feature>
<feature type="region of interest" description="Disordered" evidence="1">
    <location>
        <begin position="579"/>
        <end position="632"/>
    </location>
</feature>
<accession>A0A0G4H126</accession>
<evidence type="ECO:0000313" key="3">
    <source>
        <dbReference type="EMBL" id="CEM37089.1"/>
    </source>
</evidence>
<feature type="region of interest" description="Disordered" evidence="1">
    <location>
        <begin position="259"/>
        <end position="294"/>
    </location>
</feature>
<feature type="compositionally biased region" description="Low complexity" evidence="1">
    <location>
        <begin position="579"/>
        <end position="588"/>
    </location>
</feature>
<keyword evidence="2" id="KW-0732">Signal</keyword>
<feature type="compositionally biased region" description="Basic and acidic residues" evidence="1">
    <location>
        <begin position="595"/>
        <end position="607"/>
    </location>
</feature>